<organism evidence="7">
    <name type="scientific">Cyanothece sp. (strain PCC 7425 / ATCC 29141)</name>
    <dbReference type="NCBI Taxonomy" id="395961"/>
    <lineage>
        <taxon>Bacteria</taxon>
        <taxon>Bacillati</taxon>
        <taxon>Cyanobacteriota</taxon>
        <taxon>Cyanophyceae</taxon>
        <taxon>Gomontiellales</taxon>
        <taxon>Cyanothecaceae</taxon>
        <taxon>Cyanothece</taxon>
    </lineage>
</organism>
<dbReference type="InterPro" id="IPR051043">
    <property type="entry name" value="Sulfatase_Mod_Factor_Kinase"/>
</dbReference>
<evidence type="ECO:0000256" key="1">
    <source>
        <dbReference type="ARBA" id="ARBA00022549"/>
    </source>
</evidence>
<dbReference type="Pfam" id="PF13646">
    <property type="entry name" value="HEAT_2"/>
    <property type="match status" value="1"/>
</dbReference>
<name>B8HXC1_CYAP4</name>
<dbReference type="GO" id="GO:0120147">
    <property type="term" value="F:formylglycine-generating oxidase activity"/>
    <property type="evidence" value="ECO:0007669"/>
    <property type="project" value="TreeGrafter"/>
</dbReference>
<keyword evidence="4" id="KW-0812">Transmembrane</keyword>
<feature type="domain" description="Sulfatase-modifying factor enzyme-like" evidence="5">
    <location>
        <begin position="882"/>
        <end position="1128"/>
    </location>
</feature>
<dbReference type="InterPro" id="IPR016187">
    <property type="entry name" value="CTDL_fold"/>
</dbReference>
<dbReference type="Pfam" id="PF22731">
    <property type="entry name" value="NCH4"/>
    <property type="match status" value="1"/>
</dbReference>
<evidence type="ECO:0000256" key="3">
    <source>
        <dbReference type="SAM" id="Coils"/>
    </source>
</evidence>
<keyword evidence="2" id="KW-0605">Phycobilisome</keyword>
<proteinExistence type="predicted"/>
<dbReference type="PANTHER" id="PTHR23150">
    <property type="entry name" value="SULFATASE MODIFYING FACTOR 1, 2"/>
    <property type="match status" value="1"/>
</dbReference>
<dbReference type="STRING" id="395961.Cyan7425_2454"/>
<dbReference type="PANTHER" id="PTHR23150:SF19">
    <property type="entry name" value="FORMYLGLYCINE-GENERATING ENZYME"/>
    <property type="match status" value="1"/>
</dbReference>
<dbReference type="InterPro" id="IPR011989">
    <property type="entry name" value="ARM-like"/>
</dbReference>
<feature type="coiled-coil region" evidence="3">
    <location>
        <begin position="142"/>
        <end position="193"/>
    </location>
</feature>
<dbReference type="InterPro" id="IPR054589">
    <property type="entry name" value="NCH4"/>
</dbReference>
<dbReference type="SMART" id="SM00567">
    <property type="entry name" value="EZ_HEAT"/>
    <property type="match status" value="6"/>
</dbReference>
<keyword evidence="4" id="KW-0472">Membrane</keyword>
<keyword evidence="4" id="KW-1133">Transmembrane helix</keyword>
<evidence type="ECO:0000259" key="5">
    <source>
        <dbReference type="Pfam" id="PF03781"/>
    </source>
</evidence>
<dbReference type="HOGENOM" id="CLU_278834_0_0_3"/>
<accession>B8HXC1</accession>
<dbReference type="SUPFAM" id="SSF48371">
    <property type="entry name" value="ARM repeat"/>
    <property type="match status" value="1"/>
</dbReference>
<feature type="domain" description="NACHT C-terminal Helical" evidence="6">
    <location>
        <begin position="664"/>
        <end position="706"/>
    </location>
</feature>
<keyword evidence="3" id="KW-0175">Coiled coil</keyword>
<evidence type="ECO:0000256" key="2">
    <source>
        <dbReference type="ARBA" id="ARBA00022738"/>
    </source>
</evidence>
<dbReference type="SUPFAM" id="SSF52540">
    <property type="entry name" value="P-loop containing nucleoside triphosphate hydrolases"/>
    <property type="match status" value="1"/>
</dbReference>
<feature type="transmembrane region" description="Helical" evidence="4">
    <location>
        <begin position="207"/>
        <end position="228"/>
    </location>
</feature>
<dbReference type="eggNOG" id="COG1262">
    <property type="taxonomic scope" value="Bacteria"/>
</dbReference>
<dbReference type="KEGG" id="cyn:Cyan7425_2454"/>
<dbReference type="InterPro" id="IPR027417">
    <property type="entry name" value="P-loop_NTPase"/>
</dbReference>
<gene>
    <name evidence="7" type="ordered locus">Cyan7425_2454</name>
</gene>
<evidence type="ECO:0000259" key="6">
    <source>
        <dbReference type="Pfam" id="PF22731"/>
    </source>
</evidence>
<dbReference type="InterPro" id="IPR005532">
    <property type="entry name" value="SUMF_dom"/>
</dbReference>
<dbReference type="InterPro" id="IPR004155">
    <property type="entry name" value="PBS_lyase_HEAT"/>
</dbReference>
<dbReference type="eggNOG" id="COG1413">
    <property type="taxonomic scope" value="Bacteria"/>
</dbReference>
<dbReference type="Gene3D" id="3.40.50.300">
    <property type="entry name" value="P-loop containing nucleotide triphosphate hydrolases"/>
    <property type="match status" value="1"/>
</dbReference>
<dbReference type="InterPro" id="IPR016024">
    <property type="entry name" value="ARM-type_fold"/>
</dbReference>
<dbReference type="InterPro" id="IPR042095">
    <property type="entry name" value="SUMF_sf"/>
</dbReference>
<dbReference type="OrthoDB" id="437410at2"/>
<protein>
    <submittedName>
        <fullName evidence="7">Uncharacterized protein</fullName>
    </submittedName>
</protein>
<dbReference type="eggNOG" id="COG5635">
    <property type="taxonomic scope" value="Bacteria"/>
</dbReference>
<dbReference type="Gene3D" id="1.25.10.10">
    <property type="entry name" value="Leucine-rich Repeat Variant"/>
    <property type="match status" value="2"/>
</dbReference>
<dbReference type="AlphaFoldDB" id="B8HXC1"/>
<evidence type="ECO:0000313" key="7">
    <source>
        <dbReference type="EMBL" id="ACL44812.1"/>
    </source>
</evidence>
<dbReference type="EMBL" id="CP001344">
    <property type="protein sequence ID" value="ACL44812.1"/>
    <property type="molecule type" value="Genomic_DNA"/>
</dbReference>
<dbReference type="Pfam" id="PF03781">
    <property type="entry name" value="FGE-sulfatase"/>
    <property type="match status" value="1"/>
</dbReference>
<reference evidence="7" key="1">
    <citation type="submission" date="2009-01" db="EMBL/GenBank/DDBJ databases">
        <title>Complete sequence of chromosome Cyanothece sp. PCC 7425.</title>
        <authorList>
            <consortium name="US DOE Joint Genome Institute"/>
            <person name="Lucas S."/>
            <person name="Copeland A."/>
            <person name="Lapidus A."/>
            <person name="Glavina del Rio T."/>
            <person name="Dalin E."/>
            <person name="Tice H."/>
            <person name="Bruce D."/>
            <person name="Goodwin L."/>
            <person name="Pitluck S."/>
            <person name="Sims D."/>
            <person name="Meineke L."/>
            <person name="Brettin T."/>
            <person name="Detter J.C."/>
            <person name="Han C."/>
            <person name="Larimer F."/>
            <person name="Land M."/>
            <person name="Hauser L."/>
            <person name="Kyrpides N."/>
            <person name="Ovchinnikova G."/>
            <person name="Liberton M."/>
            <person name="Stoeckel J."/>
            <person name="Banerjee A."/>
            <person name="Singh A."/>
            <person name="Page L."/>
            <person name="Sato H."/>
            <person name="Zhao L."/>
            <person name="Sherman L."/>
            <person name="Pakrasi H."/>
            <person name="Richardson P."/>
        </authorList>
    </citation>
    <scope>NUCLEOTIDE SEQUENCE</scope>
    <source>
        <strain evidence="7">PCC 7425</strain>
    </source>
</reference>
<dbReference type="GO" id="GO:0030089">
    <property type="term" value="C:phycobilisome"/>
    <property type="evidence" value="ECO:0007669"/>
    <property type="project" value="UniProtKB-KW"/>
</dbReference>
<keyword evidence="1" id="KW-0042">Antenna complex</keyword>
<dbReference type="SUPFAM" id="SSF56436">
    <property type="entry name" value="C-type lectin-like"/>
    <property type="match status" value="1"/>
</dbReference>
<evidence type="ECO:0000256" key="4">
    <source>
        <dbReference type="SAM" id="Phobius"/>
    </source>
</evidence>
<sequence length="1132" mass="125972">MDPRVRPLLVSIAVLTALPLVITTSSYGQTCASNALQQAVRQLQNSQKRSDAQKALIQCGETAVKPLANALSEPRIATRLYAAQTLGQIGWEAKSAVPALVSVSQEDSDGQVRSKAVLALGVIAQSGQTQSEQWQGWQVREIQELKDLKQQLDSVLFTLEKDNKDWPSKGQDLETLRLSRNRLQTQLNSLTDQPTYQVASWAKSHPWIAGAGLLGLTLVITYGGIFLLKPIWLLKLGDGQVKAIAAIPKVGTVLSGLLQGLSPLKYHPRVLDAWVAQQLKTATANFTSRQTVSDRAIHVPLPVKSDGTSEMEFGPQTLQPCFQRSRFCLLITGEGGAGKTSLACQIARWGLKKKLAEYAILPILIEQELEESDNLLDVVQGYLQPFVESEDRIDKPLVEALLRKRRALVIVDHLSEMAEATRNKIRPANREFPIHALIVTSRLQESLGDAPKMVLEPLRVEGNRLSEFVIAYLTAKGKRHLFEDEDYFAVCRRLSRMVGQRNITVLLARLYVDQTIAQQEGAGGTLPDSVPELMLSYLNQLNRTIEPANQLDPLQVQQDAQAIAWECLKQTYRPTTAKKIDVIAALVPQEADEADIKKRLQYLEKRLRLLQTVEPGDKLRIILDPLAEYLAANWLVSDHCKQDDPHEVWQQFFASIDKILELANETSEAIQGFLLAVRDCCLLRQSEGKIPPSVPEDLARKAGLDPEELRQAQEKRRIRLLISELSAPEEEYRTRAAEDLGKWGGIAKMAAPNLIGMLENRNQTLKPRQAAAQALGKLEMGQESLLKLLTDPDEEPSLRRSIAESLGRMKAGQAELLQILEAKDQPLPVRQGAARALSLIGAPSGEPVPMLMVELKAGEVLTQGKAIPVWKEPLTEDLFLSLVKIPGGEFLMGSSPGEEERDLYKDNNPELEGVDVEKQHLVTVQPFAMSQSPITQAQWRFVAALPRIDRDLEPDLANFKGNDLPIEVVSWNDAIEFCSRLSQYTGKTYRLPSEAEWEYACRAGTRTPFHFGGTLSADLANYDGNYTYGEGVIGEYRQRTNDIGSFGVVNAFGLSDMHGNVWEWCRDVWHPSYEGALTDGSAWTSDGDDRYRVVRGGSWFSFPGSCRSAYRDFKPPTYRINYIGFRVVCVVA</sequence>
<dbReference type="Gene3D" id="3.90.1580.10">
    <property type="entry name" value="paralog of FGE (formylglycine-generating enzyme)"/>
    <property type="match status" value="1"/>
</dbReference>